<feature type="domain" description="TPPC8 C-terminal Ig-like" evidence="2">
    <location>
        <begin position="1120"/>
        <end position="1249"/>
    </location>
</feature>
<feature type="region of interest" description="Disordered" evidence="1">
    <location>
        <begin position="684"/>
        <end position="704"/>
    </location>
</feature>
<accession>A0ABD1GS15</accession>
<dbReference type="PANTHER" id="PTHR12975:SF6">
    <property type="entry name" value="TRAFFICKING PROTEIN PARTICLE COMPLEX SUBUNIT 8"/>
    <property type="match status" value="1"/>
</dbReference>
<evidence type="ECO:0000259" key="2">
    <source>
        <dbReference type="Pfam" id="PF24542"/>
    </source>
</evidence>
<dbReference type="Proteomes" id="UP001567538">
    <property type="component" value="Unassembled WGS sequence"/>
</dbReference>
<feature type="domain" description="TPPC8 first Ig-like" evidence="3">
    <location>
        <begin position="603"/>
        <end position="816"/>
    </location>
</feature>
<keyword evidence="5" id="KW-1185">Reference proteome</keyword>
<dbReference type="InterPro" id="IPR058541">
    <property type="entry name" value="Ig_TPPC8_1st"/>
</dbReference>
<dbReference type="PANTHER" id="PTHR12975">
    <property type="entry name" value="TRANSPORT PROTEIN TRAPP"/>
    <property type="match status" value="1"/>
</dbReference>
<comment type="caution">
    <text evidence="4">The sequence shown here is derived from an EMBL/GenBank/DDBJ whole genome shotgun (WGS) entry which is preliminary data.</text>
</comment>
<dbReference type="Pfam" id="PF12739">
    <property type="entry name" value="TRAPPC-Trs85"/>
    <property type="match status" value="1"/>
</dbReference>
<dbReference type="InterPro" id="IPR024420">
    <property type="entry name" value="TRAPP_III_complex_Trs85"/>
</dbReference>
<dbReference type="InterPro" id="IPR011990">
    <property type="entry name" value="TPR-like_helical_dom_sf"/>
</dbReference>
<proteinExistence type="predicted"/>
<reference evidence="4 5" key="1">
    <citation type="submission" date="2024-06" db="EMBL/GenBank/DDBJ databases">
        <title>A chromosome level genome sequence of Diviner's sage (Salvia divinorum).</title>
        <authorList>
            <person name="Ford S.A."/>
            <person name="Ro D.-K."/>
            <person name="Ness R.W."/>
            <person name="Phillips M.A."/>
        </authorList>
    </citation>
    <scope>NUCLEOTIDE SEQUENCE [LARGE SCALE GENOMIC DNA]</scope>
    <source>
        <strain evidence="4">SAF-2024a</strain>
        <tissue evidence="4">Leaf</tissue>
    </source>
</reference>
<dbReference type="Gene3D" id="1.25.40.10">
    <property type="entry name" value="Tetratricopeptide repeat domain"/>
    <property type="match status" value="1"/>
</dbReference>
<name>A0ABD1GS15_SALDI</name>
<evidence type="ECO:0000259" key="3">
    <source>
        <dbReference type="Pfam" id="PF24545"/>
    </source>
</evidence>
<feature type="compositionally biased region" description="Basic and acidic residues" evidence="1">
    <location>
        <begin position="692"/>
        <end position="701"/>
    </location>
</feature>
<evidence type="ECO:0000313" key="5">
    <source>
        <dbReference type="Proteomes" id="UP001567538"/>
    </source>
</evidence>
<dbReference type="Pfam" id="PF24542">
    <property type="entry name" value="Ig_TPPC8_C"/>
    <property type="match status" value="1"/>
</dbReference>
<sequence length="1288" mass="145221">MADPENTKLGRMLLDEISPAVMVLRTPLVEESCRKNDLSLIEMLVPFSSFRNIDVPVRTASDQPYRLREFRLRLFYNSDIRQRSTEAAMERLKQVITYAEDKEISELCSYQEEIEPVVMTSAQELVPSWFQNFNKELIDAAAFSEHEAFDHPVACLVAVSSKDKDPIAKLVDLFNTNQLPYLLNDGAMDPKILKYYLLVHDNQEGMLEKATGILAEMRRTFGANDCHLLCINSSINGREEHKQNPWASHKSSASNVKQFGCFLNKDDIEELRNTMHDFSSKHVIPLMELKIRVLNQQVSATRKGFRNQIKNLWWRKGKDDVSENPSVPVYTFNSTESQIRVLGDYAFMLRDYELALSNYRLISTDYKLDKAWKHNAGVQEIMGLAYFMLDQSRKDAEFCMENAFTTYVKIGSSCGRNATRCGIWWAEMLKARDQYKDAAGVYFRISGEEPLRSAVMFEQAAYCFLMSTPAMLRKYGFHLVLSGDLYNKSDQIKHAIRTYKGALSVFKGTAWSHIRDHVHFHIGKWYAILGMFDEGIKHVLEVLACGHQAKLTQELFLREFFQIIQETGKTYEVLRLQLPVINFSSIKVVFEDHRTYASPAAADVEESLWQALEEDMTPSVAGLKSNWLELQSKILPKKYKESNVCIAGEAIKVEVSFRNPLQIPISVSNVSLICKHSAECDESESATNGSLDEDKNDKELRTVSITGETSTDASLFDLSEVNISMRGGETVLVQLTVTPKVEGTFKLVGVRWKLSGSVIGICNFQSDIIRKKVAKGKRKPKKSVKDNLEFLVIKSLPRLEGTIHSLPRTVYAGDLRCLTMELSNPSKTHVKNLKMKISHPRFLDIAAQEVMNLEFPTFLKKQAISSRSCTTLDPSKTAKTAFMFPENIASSWQTPIKWPLWFRAADPGSISLYITIYYETEDVSSIIKYRTLRMHYNVEVLPSLEVSFRISPSPSRLHEFLVCMDATNRTSSENFQVHQLSCVGDQWELALLQPIGSDLSLGRLLAGQSLSCFFRLKNCKTRGSTEDNISSLAKGIANVRLVDSDSSGLYDTSVSPFDLFHHHERLHQERHGQGNGGTVDFILIAESEDDTNSGPPRTTEILSHYTCHCRVGSSSPVWWSMDVPRSVRHDFSSGFCEINLSMTVYNSLEDAVSVRINTLDSLTQSSLVTSTAGVSGNEVGWHDITYLTDAKVTSDAIGARVGKALSPESVSPFIWSGPCSTRFNLEPLSSAEVPLQISVFCQGTFDLSNYLLQWNLLPGDRVDDGNESTVRSGSCHGHPYHITVLQKE</sequence>
<evidence type="ECO:0000256" key="1">
    <source>
        <dbReference type="SAM" id="MobiDB-lite"/>
    </source>
</evidence>
<organism evidence="4 5">
    <name type="scientific">Salvia divinorum</name>
    <name type="common">Maria pastora</name>
    <name type="synonym">Diviner's sage</name>
    <dbReference type="NCBI Taxonomy" id="28513"/>
    <lineage>
        <taxon>Eukaryota</taxon>
        <taxon>Viridiplantae</taxon>
        <taxon>Streptophyta</taxon>
        <taxon>Embryophyta</taxon>
        <taxon>Tracheophyta</taxon>
        <taxon>Spermatophyta</taxon>
        <taxon>Magnoliopsida</taxon>
        <taxon>eudicotyledons</taxon>
        <taxon>Gunneridae</taxon>
        <taxon>Pentapetalae</taxon>
        <taxon>asterids</taxon>
        <taxon>lamiids</taxon>
        <taxon>Lamiales</taxon>
        <taxon>Lamiaceae</taxon>
        <taxon>Nepetoideae</taxon>
        <taxon>Mentheae</taxon>
        <taxon>Salviinae</taxon>
        <taxon>Salvia</taxon>
        <taxon>Salvia subgen. Calosphace</taxon>
    </lineage>
</organism>
<protein>
    <submittedName>
        <fullName evidence="4">Trafficking protein particle complex subunit 8-like</fullName>
    </submittedName>
</protein>
<gene>
    <name evidence="4" type="ORF">AAHA92_22347</name>
</gene>
<dbReference type="SUPFAM" id="SSF48452">
    <property type="entry name" value="TPR-like"/>
    <property type="match status" value="1"/>
</dbReference>
<dbReference type="Pfam" id="PF24545">
    <property type="entry name" value="Ig_TPPC8_1st"/>
    <property type="match status" value="1"/>
</dbReference>
<dbReference type="EMBL" id="JBEAFC010000008">
    <property type="protein sequence ID" value="KAL1545651.1"/>
    <property type="molecule type" value="Genomic_DNA"/>
</dbReference>
<dbReference type="InterPro" id="IPR057651">
    <property type="entry name" value="Ig_TPPC8_C"/>
</dbReference>
<evidence type="ECO:0000313" key="4">
    <source>
        <dbReference type="EMBL" id="KAL1545651.1"/>
    </source>
</evidence>